<dbReference type="Proteomes" id="UP001066276">
    <property type="component" value="Chromosome 7"/>
</dbReference>
<keyword evidence="2" id="KW-1185">Reference proteome</keyword>
<dbReference type="EMBL" id="JANPWB010000011">
    <property type="protein sequence ID" value="KAJ1127838.1"/>
    <property type="molecule type" value="Genomic_DNA"/>
</dbReference>
<sequence>MGQNNYGVACDPFWRDPHPEVLDGLFQRGRVLLMIFTKKVYVKTQRKASMNQFNNWTEGNPLKQGLETGSDFRILKAIHIVYEERVRGPETRGSLPAEKAWPEERSHVTRRLRPARSQRLRGGLKSRGYCDNPRLFILFNPISGPPAPGGEIH</sequence>
<accession>A0AAV7PHV0</accession>
<organism evidence="1 2">
    <name type="scientific">Pleurodeles waltl</name>
    <name type="common">Iberian ribbed newt</name>
    <dbReference type="NCBI Taxonomy" id="8319"/>
    <lineage>
        <taxon>Eukaryota</taxon>
        <taxon>Metazoa</taxon>
        <taxon>Chordata</taxon>
        <taxon>Craniata</taxon>
        <taxon>Vertebrata</taxon>
        <taxon>Euteleostomi</taxon>
        <taxon>Amphibia</taxon>
        <taxon>Batrachia</taxon>
        <taxon>Caudata</taxon>
        <taxon>Salamandroidea</taxon>
        <taxon>Salamandridae</taxon>
        <taxon>Pleurodelinae</taxon>
        <taxon>Pleurodeles</taxon>
    </lineage>
</organism>
<protein>
    <submittedName>
        <fullName evidence="1">Uncharacterized protein</fullName>
    </submittedName>
</protein>
<evidence type="ECO:0000313" key="1">
    <source>
        <dbReference type="EMBL" id="KAJ1127838.1"/>
    </source>
</evidence>
<proteinExistence type="predicted"/>
<reference evidence="1" key="1">
    <citation type="journal article" date="2022" name="bioRxiv">
        <title>Sequencing and chromosome-scale assembly of the giantPleurodeles waltlgenome.</title>
        <authorList>
            <person name="Brown T."/>
            <person name="Elewa A."/>
            <person name="Iarovenko S."/>
            <person name="Subramanian E."/>
            <person name="Araus A.J."/>
            <person name="Petzold A."/>
            <person name="Susuki M."/>
            <person name="Suzuki K.-i.T."/>
            <person name="Hayashi T."/>
            <person name="Toyoda A."/>
            <person name="Oliveira C."/>
            <person name="Osipova E."/>
            <person name="Leigh N.D."/>
            <person name="Simon A."/>
            <person name="Yun M.H."/>
        </authorList>
    </citation>
    <scope>NUCLEOTIDE SEQUENCE</scope>
    <source>
        <strain evidence="1">20211129_DDA</strain>
        <tissue evidence="1">Liver</tissue>
    </source>
</reference>
<gene>
    <name evidence="1" type="ORF">NDU88_006231</name>
</gene>
<name>A0AAV7PHV0_PLEWA</name>
<dbReference type="AlphaFoldDB" id="A0AAV7PHV0"/>
<evidence type="ECO:0000313" key="2">
    <source>
        <dbReference type="Proteomes" id="UP001066276"/>
    </source>
</evidence>
<comment type="caution">
    <text evidence="1">The sequence shown here is derived from an EMBL/GenBank/DDBJ whole genome shotgun (WGS) entry which is preliminary data.</text>
</comment>